<accession>A0A8J6XSF7</accession>
<feature type="transmembrane region" description="Helical" evidence="1">
    <location>
        <begin position="141"/>
        <end position="163"/>
    </location>
</feature>
<keyword evidence="1" id="KW-1133">Transmembrane helix</keyword>
<dbReference type="Proteomes" id="UP000629098">
    <property type="component" value="Unassembled WGS sequence"/>
</dbReference>
<evidence type="ECO:0000256" key="1">
    <source>
        <dbReference type="SAM" id="Phobius"/>
    </source>
</evidence>
<dbReference type="InterPro" id="IPR004676">
    <property type="entry name" value="Cd-R_transporter"/>
</dbReference>
<feature type="transmembrane region" description="Helical" evidence="1">
    <location>
        <begin position="71"/>
        <end position="88"/>
    </location>
</feature>
<gene>
    <name evidence="2" type="ORF">ICL16_37000</name>
</gene>
<keyword evidence="1" id="KW-0812">Transmembrane</keyword>
<feature type="transmembrane region" description="Helical" evidence="1">
    <location>
        <begin position="44"/>
        <end position="64"/>
    </location>
</feature>
<evidence type="ECO:0000313" key="3">
    <source>
        <dbReference type="Proteomes" id="UP000629098"/>
    </source>
</evidence>
<dbReference type="EMBL" id="JACXAE010000110">
    <property type="protein sequence ID" value="MBD2777499.1"/>
    <property type="molecule type" value="Genomic_DNA"/>
</dbReference>
<dbReference type="AlphaFoldDB" id="A0A8J6XSF7"/>
<protein>
    <submittedName>
        <fullName evidence="2">Cadmium resistance transporter</fullName>
    </submittedName>
</protein>
<dbReference type="RefSeq" id="WP_190836562.1">
    <property type="nucleotide sequence ID" value="NZ_CAWPPI010000110.1"/>
</dbReference>
<comment type="caution">
    <text evidence="2">The sequence shown here is derived from an EMBL/GenBank/DDBJ whole genome shotgun (WGS) entry which is preliminary data.</text>
</comment>
<reference evidence="2" key="1">
    <citation type="submission" date="2020-09" db="EMBL/GenBank/DDBJ databases">
        <title>Iningainema tapete sp. nov. (Scytonemataceae, Cyanobacteria) from greenhouses in central Florida (USA) produces two types of nodularin with biosynthetic potential for microcystin-LR and anabaenopeptins.</title>
        <authorList>
            <person name="Berthold D.E."/>
            <person name="Lefler F.W."/>
            <person name="Huang I.-S."/>
            <person name="Abdulla H."/>
            <person name="Zimba P.V."/>
            <person name="Laughinghouse H.D. IV."/>
        </authorList>
    </citation>
    <scope>NUCLEOTIDE SEQUENCE</scope>
    <source>
        <strain evidence="2">BLCCT55</strain>
    </source>
</reference>
<feature type="transmembrane region" description="Helical" evidence="1">
    <location>
        <begin position="175"/>
        <end position="194"/>
    </location>
</feature>
<name>A0A8J6XSF7_9CYAN</name>
<organism evidence="2 3">
    <name type="scientific">Iningainema tapete BLCC-T55</name>
    <dbReference type="NCBI Taxonomy" id="2748662"/>
    <lineage>
        <taxon>Bacteria</taxon>
        <taxon>Bacillati</taxon>
        <taxon>Cyanobacteriota</taxon>
        <taxon>Cyanophyceae</taxon>
        <taxon>Nostocales</taxon>
        <taxon>Scytonemataceae</taxon>
        <taxon>Iningainema tapete</taxon>
    </lineage>
</organism>
<evidence type="ECO:0000313" key="2">
    <source>
        <dbReference type="EMBL" id="MBD2777499.1"/>
    </source>
</evidence>
<keyword evidence="3" id="KW-1185">Reference proteome</keyword>
<dbReference type="Pfam" id="PF03596">
    <property type="entry name" value="Cad"/>
    <property type="match status" value="1"/>
</dbReference>
<proteinExistence type="predicted"/>
<keyword evidence="1" id="KW-0472">Membrane</keyword>
<sequence>MYQLFTAISTGAVAFSATNIDDIVILLLFFSQVNSTFTPRHIVVGQYLGFTILVFASLPGLLGGLILPPNLIGLLGLIPITIGINSLVNPEEDSSTDVEIEQSESTLAILSPQAYSVAVVTVANGSDNISVYVPLFASSDVGSFFTIIVVFLLLIAVWCYAAYKFSHQRAIANILTEYGNSLVPFVLIALGAFIVLKSNALSLVKLIASCACLTILVKDNTSSSDIL</sequence>